<dbReference type="GO" id="GO:0044718">
    <property type="term" value="P:siderophore transmembrane transport"/>
    <property type="evidence" value="ECO:0007669"/>
    <property type="project" value="TreeGrafter"/>
</dbReference>
<reference evidence="14 15" key="1">
    <citation type="submission" date="2019-09" db="EMBL/GenBank/DDBJ databases">
        <title>Draft Whole-Genome sequence of Blastochloris sulfoviridis DSM 729.</title>
        <authorList>
            <person name="Meyer T.E."/>
            <person name="Kyndt J.A."/>
        </authorList>
    </citation>
    <scope>NUCLEOTIDE SEQUENCE [LARGE SCALE GENOMIC DNA]</scope>
    <source>
        <strain evidence="14 15">DSM 729</strain>
    </source>
</reference>
<evidence type="ECO:0000313" key="14">
    <source>
        <dbReference type="EMBL" id="KAA5597210.1"/>
    </source>
</evidence>
<keyword evidence="11" id="KW-1133">Transmembrane helix</keyword>
<evidence type="ECO:0000256" key="1">
    <source>
        <dbReference type="ARBA" id="ARBA00004571"/>
    </source>
</evidence>
<name>A0A5M6HMZ3_9HYPH</name>
<feature type="region of interest" description="Disordered" evidence="10">
    <location>
        <begin position="208"/>
        <end position="231"/>
    </location>
</feature>
<proteinExistence type="inferred from homology"/>
<feature type="transmembrane region" description="Helical" evidence="11">
    <location>
        <begin position="145"/>
        <end position="178"/>
    </location>
</feature>
<organism evidence="14 15">
    <name type="scientific">Blastochloris sulfoviridis</name>
    <dbReference type="NCBI Taxonomy" id="50712"/>
    <lineage>
        <taxon>Bacteria</taxon>
        <taxon>Pseudomonadati</taxon>
        <taxon>Pseudomonadota</taxon>
        <taxon>Alphaproteobacteria</taxon>
        <taxon>Hyphomicrobiales</taxon>
        <taxon>Blastochloridaceae</taxon>
        <taxon>Blastochloris</taxon>
    </lineage>
</organism>
<keyword evidence="15" id="KW-1185">Reference proteome</keyword>
<feature type="region of interest" description="Disordered" evidence="10">
    <location>
        <begin position="451"/>
        <end position="483"/>
    </location>
</feature>
<keyword evidence="3 8" id="KW-1134">Transmembrane beta strand</keyword>
<keyword evidence="5 9" id="KW-0798">TonB box</keyword>
<evidence type="ECO:0000259" key="12">
    <source>
        <dbReference type="Pfam" id="PF00593"/>
    </source>
</evidence>
<dbReference type="GO" id="GO:0015344">
    <property type="term" value="F:siderophore uptake transmembrane transporter activity"/>
    <property type="evidence" value="ECO:0007669"/>
    <property type="project" value="TreeGrafter"/>
</dbReference>
<sequence length="899" mass="95788">MAASPAATSRRCCFGSATTTQASDGFSRRWTRRRSTARTIRCATSRRRPQPDIRKATHAGRQPQATDPESVLGIARHIAKLTRARPIRNQHVAAALVLMPKGTADRHQRNRAGNQGGSDMAGRSDDRPPAARFFRPSRASRRAGIAAALPMAALPVAAIPSLAAIPVAAIPLAALLIAPDAAQAQSAAAGSAVTLDEVVVEGTAGQGAEGAAANGTSAGRSSAVTPEAEARRRLEATPGATAVVGAGQLVGKADVTIADALNSVPGIIASAFLGGNDQPKIHIRGSGLQTNPTERGLLMLQDGLPINRADGSYVVGLIDARLADFIEVFRGYTGNRLGAQTLGGALNFVSPTGSQKPGVEIDAEAGSFGYAMTTASAGTRQGNLDAFGQVSYSTRDGYRDWNDSQRTNVAFNAGAKLSDTVSTRAFFAYTDLGFQVPGPLSRQLFETDPTQAAPGLIPGINAGPNSVRDQPRRDTAQTRGGSRTTATFGDSLFDVAFGYAWTDDTFRFPIGTGYRDTTGGDFTTTLRYAYQPDKSAALPLFEANALYVVGAAGRDYFINNQGAQSLQYGSSDFDAASLSVGAGFNLPVGAFTLSPAIAYQRATRDNEDTYDLSTRPRLVYNQNTGKWIWSTRPATDTSFSRAYDAWTPSLGLSWHPAEGQTMFASMSRSFEAPTFDDLLEPTGGGPNASPIGFLTPDLKAQTATTAEAGWRGSAGRLDWDVVTYYSWLDNELIRTTDGSTASTVNADKTSHFGIELGGRLQITDRLAARLAYTFQDFEFDHDPVYGDNQIAGAPRHYVIAALRYAITAPWWVEGEVQWTPQAIPIDNANTFYSDPYAVVNVRTNYAVSPGFSVYGEVRNLFDIDYAGATLVLGRVTQPFQAVFLPGDGRAFYAGTRVRF</sequence>
<protein>
    <submittedName>
        <fullName evidence="14">TonB-dependent receptor</fullName>
    </submittedName>
</protein>
<keyword evidence="7 8" id="KW-0998">Cell outer membrane</keyword>
<dbReference type="InterPro" id="IPR039426">
    <property type="entry name" value="TonB-dep_rcpt-like"/>
</dbReference>
<gene>
    <name evidence="14" type="ORF">F1193_14755</name>
</gene>
<dbReference type="EMBL" id="VWPL01000036">
    <property type="protein sequence ID" value="KAA5597210.1"/>
    <property type="molecule type" value="Genomic_DNA"/>
</dbReference>
<dbReference type="InterPro" id="IPR036942">
    <property type="entry name" value="Beta-barrel_TonB_sf"/>
</dbReference>
<dbReference type="PROSITE" id="PS52016">
    <property type="entry name" value="TONB_DEPENDENT_REC_3"/>
    <property type="match status" value="1"/>
</dbReference>
<dbReference type="Gene3D" id="2.40.170.20">
    <property type="entry name" value="TonB-dependent receptor, beta-barrel domain"/>
    <property type="match status" value="1"/>
</dbReference>
<dbReference type="PANTHER" id="PTHR30069">
    <property type="entry name" value="TONB-DEPENDENT OUTER MEMBRANE RECEPTOR"/>
    <property type="match status" value="1"/>
</dbReference>
<evidence type="ECO:0000256" key="4">
    <source>
        <dbReference type="ARBA" id="ARBA00022692"/>
    </source>
</evidence>
<evidence type="ECO:0000256" key="5">
    <source>
        <dbReference type="ARBA" id="ARBA00023077"/>
    </source>
</evidence>
<evidence type="ECO:0000256" key="11">
    <source>
        <dbReference type="SAM" id="Phobius"/>
    </source>
</evidence>
<evidence type="ECO:0000256" key="8">
    <source>
        <dbReference type="PROSITE-ProRule" id="PRU01360"/>
    </source>
</evidence>
<dbReference type="InterPro" id="IPR012910">
    <property type="entry name" value="Plug_dom"/>
</dbReference>
<keyword evidence="2 8" id="KW-0813">Transport</keyword>
<evidence type="ECO:0000256" key="3">
    <source>
        <dbReference type="ARBA" id="ARBA00022452"/>
    </source>
</evidence>
<keyword evidence="14" id="KW-0675">Receptor</keyword>
<comment type="caution">
    <text evidence="14">The sequence shown here is derived from an EMBL/GenBank/DDBJ whole genome shotgun (WGS) entry which is preliminary data.</text>
</comment>
<dbReference type="InterPro" id="IPR037066">
    <property type="entry name" value="Plug_dom_sf"/>
</dbReference>
<dbReference type="InterPro" id="IPR000531">
    <property type="entry name" value="Beta-barrel_TonB"/>
</dbReference>
<evidence type="ECO:0000256" key="6">
    <source>
        <dbReference type="ARBA" id="ARBA00023136"/>
    </source>
</evidence>
<feature type="region of interest" description="Disordered" evidence="10">
    <location>
        <begin position="102"/>
        <end position="137"/>
    </location>
</feature>
<evidence type="ECO:0000256" key="2">
    <source>
        <dbReference type="ARBA" id="ARBA00022448"/>
    </source>
</evidence>
<dbReference type="CDD" id="cd01347">
    <property type="entry name" value="ligand_gated_channel"/>
    <property type="match status" value="1"/>
</dbReference>
<dbReference type="OrthoDB" id="9760620at2"/>
<dbReference type="SUPFAM" id="SSF56935">
    <property type="entry name" value="Porins"/>
    <property type="match status" value="1"/>
</dbReference>
<evidence type="ECO:0000256" key="10">
    <source>
        <dbReference type="SAM" id="MobiDB-lite"/>
    </source>
</evidence>
<evidence type="ECO:0000313" key="15">
    <source>
        <dbReference type="Proteomes" id="UP000323886"/>
    </source>
</evidence>
<dbReference type="Pfam" id="PF07715">
    <property type="entry name" value="Plug"/>
    <property type="match status" value="1"/>
</dbReference>
<comment type="subcellular location">
    <subcellularLocation>
        <location evidence="1 8">Cell outer membrane</location>
        <topology evidence="1 8">Multi-pass membrane protein</topology>
    </subcellularLocation>
</comment>
<feature type="domain" description="TonB-dependent receptor-like beta-barrel" evidence="12">
    <location>
        <begin position="444"/>
        <end position="860"/>
    </location>
</feature>
<dbReference type="AlphaFoldDB" id="A0A5M6HMZ3"/>
<feature type="domain" description="TonB-dependent receptor plug" evidence="13">
    <location>
        <begin position="234"/>
        <end position="345"/>
    </location>
</feature>
<comment type="similarity">
    <text evidence="8 9">Belongs to the TonB-dependent receptor family.</text>
</comment>
<dbReference type="PANTHER" id="PTHR30069:SF28">
    <property type="entry name" value="TONB-DEPENDENT RECEPTOR YNCD-RELATED"/>
    <property type="match status" value="1"/>
</dbReference>
<dbReference type="Gene3D" id="2.170.130.10">
    <property type="entry name" value="TonB-dependent receptor, plug domain"/>
    <property type="match status" value="1"/>
</dbReference>
<keyword evidence="4 8" id="KW-0812">Transmembrane</keyword>
<evidence type="ECO:0000256" key="9">
    <source>
        <dbReference type="RuleBase" id="RU003357"/>
    </source>
</evidence>
<dbReference type="Proteomes" id="UP000323886">
    <property type="component" value="Unassembled WGS sequence"/>
</dbReference>
<evidence type="ECO:0000259" key="13">
    <source>
        <dbReference type="Pfam" id="PF07715"/>
    </source>
</evidence>
<dbReference type="GO" id="GO:0009279">
    <property type="term" value="C:cell outer membrane"/>
    <property type="evidence" value="ECO:0007669"/>
    <property type="project" value="UniProtKB-SubCell"/>
</dbReference>
<keyword evidence="6 8" id="KW-0472">Membrane</keyword>
<evidence type="ECO:0000256" key="7">
    <source>
        <dbReference type="ARBA" id="ARBA00023237"/>
    </source>
</evidence>
<dbReference type="Pfam" id="PF00593">
    <property type="entry name" value="TonB_dep_Rec_b-barrel"/>
    <property type="match status" value="1"/>
</dbReference>
<feature type="region of interest" description="Disordered" evidence="10">
    <location>
        <begin position="19"/>
        <end position="69"/>
    </location>
</feature>
<accession>A0A5M6HMZ3</accession>